<reference evidence="1" key="1">
    <citation type="journal article" date="2019" name="MBio">
        <title>Virus Genomes from Deep Sea Sediments Expand the Ocean Megavirome and Support Independent Origins of Viral Gigantism.</title>
        <authorList>
            <person name="Backstrom D."/>
            <person name="Yutin N."/>
            <person name="Jorgensen S.L."/>
            <person name="Dharamshi J."/>
            <person name="Homa F."/>
            <person name="Zaremba-Niedwiedzka K."/>
            <person name="Spang A."/>
            <person name="Wolf Y.I."/>
            <person name="Koonin E.V."/>
            <person name="Ettema T.J."/>
        </authorList>
    </citation>
    <scope>NUCLEOTIDE SEQUENCE</scope>
</reference>
<gene>
    <name evidence="1" type="ORF">LCDPAC02_00110</name>
</gene>
<dbReference type="EMBL" id="MK500299">
    <property type="protein sequence ID" value="QBK84812.1"/>
    <property type="molecule type" value="Genomic_DNA"/>
</dbReference>
<proteinExistence type="predicted"/>
<sequence length="243" mass="28965">MSVYYGELNCQNVIKSGKNKGKQCYAKVKYKLVTDKIKYFCGRHCKNSNGIELLRNGKRNIVYNNITKEQKKYLHNLYFKIKDVIDRIRNIEFKILKIDIGKARYKSDLRIEFYMEIIFSCHEKCKLHIKRSNGKYIFSSNLNCIHYNINIKHLKKYFKAKTYMDRNCNIYSTLSKLFCFIDEYFCYCIYSTTMGTIHYDIENNIGSISSDKNMIYYIFEGFLDLKLQNIVITLIDFLTNSVF</sequence>
<accession>A0A481YND5</accession>
<organism evidence="1">
    <name type="scientific">Pithovirus LCDPAC02</name>
    <dbReference type="NCBI Taxonomy" id="2506601"/>
    <lineage>
        <taxon>Viruses</taxon>
        <taxon>Pithoviruses</taxon>
    </lineage>
</organism>
<evidence type="ECO:0000313" key="1">
    <source>
        <dbReference type="EMBL" id="QBK84812.1"/>
    </source>
</evidence>
<protein>
    <submittedName>
        <fullName evidence="1">Uncharacterized protein</fullName>
    </submittedName>
</protein>
<name>A0A481YND5_9VIRU</name>